<organism evidence="1 2">
    <name type="scientific">Arctium lappa</name>
    <name type="common">Greater burdock</name>
    <name type="synonym">Lappa major</name>
    <dbReference type="NCBI Taxonomy" id="4217"/>
    <lineage>
        <taxon>Eukaryota</taxon>
        <taxon>Viridiplantae</taxon>
        <taxon>Streptophyta</taxon>
        <taxon>Embryophyta</taxon>
        <taxon>Tracheophyta</taxon>
        <taxon>Spermatophyta</taxon>
        <taxon>Magnoliopsida</taxon>
        <taxon>eudicotyledons</taxon>
        <taxon>Gunneridae</taxon>
        <taxon>Pentapetalae</taxon>
        <taxon>asterids</taxon>
        <taxon>campanulids</taxon>
        <taxon>Asterales</taxon>
        <taxon>Asteraceae</taxon>
        <taxon>Carduoideae</taxon>
        <taxon>Cardueae</taxon>
        <taxon>Arctiinae</taxon>
        <taxon>Arctium</taxon>
    </lineage>
</organism>
<name>A0ACB9AA61_ARCLA</name>
<dbReference type="EMBL" id="CM042054">
    <property type="protein sequence ID" value="KAI3706820.1"/>
    <property type="molecule type" value="Genomic_DNA"/>
</dbReference>
<keyword evidence="2" id="KW-1185">Reference proteome</keyword>
<evidence type="ECO:0000313" key="2">
    <source>
        <dbReference type="Proteomes" id="UP001055879"/>
    </source>
</evidence>
<dbReference type="Proteomes" id="UP001055879">
    <property type="component" value="Linkage Group LG08"/>
</dbReference>
<comment type="caution">
    <text evidence="1">The sequence shown here is derived from an EMBL/GenBank/DDBJ whole genome shotgun (WGS) entry which is preliminary data.</text>
</comment>
<gene>
    <name evidence="1" type="ORF">L6452_24809</name>
</gene>
<evidence type="ECO:0000313" key="1">
    <source>
        <dbReference type="EMBL" id="KAI3706820.1"/>
    </source>
</evidence>
<reference evidence="1 2" key="2">
    <citation type="journal article" date="2022" name="Mol. Ecol. Resour.">
        <title>The genomes of chicory, endive, great burdock and yacon provide insights into Asteraceae paleo-polyploidization history and plant inulin production.</title>
        <authorList>
            <person name="Fan W."/>
            <person name="Wang S."/>
            <person name="Wang H."/>
            <person name="Wang A."/>
            <person name="Jiang F."/>
            <person name="Liu H."/>
            <person name="Zhao H."/>
            <person name="Xu D."/>
            <person name="Zhang Y."/>
        </authorList>
    </citation>
    <scope>NUCLEOTIDE SEQUENCE [LARGE SCALE GENOMIC DNA]</scope>
    <source>
        <strain evidence="2">cv. Niubang</strain>
    </source>
</reference>
<accession>A0ACB9AA61</accession>
<proteinExistence type="predicted"/>
<protein>
    <submittedName>
        <fullName evidence="1">Uncharacterized protein</fullName>
    </submittedName>
</protein>
<sequence>MCVLLSNIGYKEKPSIDSFQSSLPKFLQEESEWKGLWTSLRRRKPDVDHLYDDITDNHTGKGVKLRSNCVRMDKEKGSEVSGGLDEVADGSYYVTQERLVRVGWLRNAGIGAAVQRGCFVPRKT</sequence>
<reference evidence="2" key="1">
    <citation type="journal article" date="2022" name="Mol. Ecol. Resour.">
        <title>The genomes of chicory, endive, great burdock and yacon provide insights into Asteraceae palaeo-polyploidization history and plant inulin production.</title>
        <authorList>
            <person name="Fan W."/>
            <person name="Wang S."/>
            <person name="Wang H."/>
            <person name="Wang A."/>
            <person name="Jiang F."/>
            <person name="Liu H."/>
            <person name="Zhao H."/>
            <person name="Xu D."/>
            <person name="Zhang Y."/>
        </authorList>
    </citation>
    <scope>NUCLEOTIDE SEQUENCE [LARGE SCALE GENOMIC DNA]</scope>
    <source>
        <strain evidence="2">cv. Niubang</strain>
    </source>
</reference>